<gene>
    <name evidence="1" type="ORF">SAMN05421644_12829</name>
</gene>
<sequence length="347" mass="38050">MFFAHHRSTTGQPHRGSVTLLCPHVLEPLPAPSGQARAAPLLQRLLARADPSPSVETDPLAALLRAAGCRWPMDAEVPSAAVALLGEGVAVAADTVWMHADPVHLRPDRDQLRVYAGAQVAPNPAEAAALVAAFNQHFAEEGVALIAPVPERWYLRLTPARTLVTHPLYRVQGESMADYLPQGADARAWMRLLNETQMLFHAAAVNRQREAAGRPLINGIWTWGTGILPQIIADQIPEQLIGEGPLLAGLATLTGCKLSRLAEWQAAIPTTGTHCIVWNQHWHAWLARDVIAWDQATIEFEALIQQLWDALRAGHLATVHLDPNCGSVFTITRRQTWRVWRSLALGF</sequence>
<evidence type="ECO:0000313" key="2">
    <source>
        <dbReference type="Proteomes" id="UP000198672"/>
    </source>
</evidence>
<proteinExistence type="predicted"/>
<protein>
    <recommendedName>
        <fullName evidence="3">Phosphoglycerate mutase</fullName>
    </recommendedName>
</protein>
<reference evidence="2" key="1">
    <citation type="submission" date="2016-10" db="EMBL/GenBank/DDBJ databases">
        <authorList>
            <person name="Varghese N."/>
            <person name="Submissions S."/>
        </authorList>
    </citation>
    <scope>NUCLEOTIDE SEQUENCE [LARGE SCALE GENOMIC DNA]</scope>
    <source>
        <strain evidence="2">DSM 173</strain>
    </source>
</reference>
<evidence type="ECO:0008006" key="3">
    <source>
        <dbReference type="Google" id="ProtNLM"/>
    </source>
</evidence>
<keyword evidence="2" id="KW-1185">Reference proteome</keyword>
<name>A0A1H3GZ92_ALLWA</name>
<dbReference type="Proteomes" id="UP000198672">
    <property type="component" value="Unassembled WGS sequence"/>
</dbReference>
<dbReference type="RefSeq" id="WP_091334206.1">
    <property type="nucleotide sequence ID" value="NZ_FNOW01000028.1"/>
</dbReference>
<dbReference type="AlphaFoldDB" id="A0A1H3GZ92"/>
<accession>A0A1H3GZ92</accession>
<dbReference type="STRING" id="61595.SAMN05421644_12829"/>
<organism evidence="1 2">
    <name type="scientific">Allochromatium warmingii</name>
    <name type="common">Chromatium warmingii</name>
    <dbReference type="NCBI Taxonomy" id="61595"/>
    <lineage>
        <taxon>Bacteria</taxon>
        <taxon>Pseudomonadati</taxon>
        <taxon>Pseudomonadota</taxon>
        <taxon>Gammaproteobacteria</taxon>
        <taxon>Chromatiales</taxon>
        <taxon>Chromatiaceae</taxon>
        <taxon>Allochromatium</taxon>
    </lineage>
</organism>
<dbReference type="EMBL" id="FNOW01000028">
    <property type="protein sequence ID" value="SDY08626.1"/>
    <property type="molecule type" value="Genomic_DNA"/>
</dbReference>
<dbReference type="OrthoDB" id="5295974at2"/>
<evidence type="ECO:0000313" key="1">
    <source>
        <dbReference type="EMBL" id="SDY08626.1"/>
    </source>
</evidence>